<keyword evidence="4 7" id="KW-0812">Transmembrane</keyword>
<gene>
    <name evidence="9" type="ORF">F3S47_09755</name>
</gene>
<dbReference type="InterPro" id="IPR000515">
    <property type="entry name" value="MetI-like"/>
</dbReference>
<comment type="caution">
    <text evidence="9">The sequence shown here is derived from an EMBL/GenBank/DDBJ whole genome shotgun (WGS) entry which is preliminary data.</text>
</comment>
<dbReference type="Gene3D" id="1.10.3720.10">
    <property type="entry name" value="MetI-like"/>
    <property type="match status" value="1"/>
</dbReference>
<dbReference type="CDD" id="cd06261">
    <property type="entry name" value="TM_PBP2"/>
    <property type="match status" value="1"/>
</dbReference>
<keyword evidence="3" id="KW-1003">Cell membrane</keyword>
<evidence type="ECO:0000259" key="8">
    <source>
        <dbReference type="PROSITE" id="PS50928"/>
    </source>
</evidence>
<dbReference type="InterPro" id="IPR035906">
    <property type="entry name" value="MetI-like_sf"/>
</dbReference>
<dbReference type="PANTHER" id="PTHR43163">
    <property type="entry name" value="DIPEPTIDE TRANSPORT SYSTEM PERMEASE PROTEIN DPPB-RELATED"/>
    <property type="match status" value="1"/>
</dbReference>
<evidence type="ECO:0000256" key="2">
    <source>
        <dbReference type="ARBA" id="ARBA00022448"/>
    </source>
</evidence>
<feature type="transmembrane region" description="Helical" evidence="7">
    <location>
        <begin position="12"/>
        <end position="30"/>
    </location>
</feature>
<proteinExistence type="inferred from homology"/>
<evidence type="ECO:0000256" key="6">
    <source>
        <dbReference type="ARBA" id="ARBA00023136"/>
    </source>
</evidence>
<dbReference type="GO" id="GO:0055085">
    <property type="term" value="P:transmembrane transport"/>
    <property type="evidence" value="ECO:0007669"/>
    <property type="project" value="InterPro"/>
</dbReference>
<reference evidence="9 10" key="1">
    <citation type="submission" date="2019-09" db="EMBL/GenBank/DDBJ databases">
        <authorList>
            <person name="Park J.-S."/>
            <person name="Choi H.-J."/>
        </authorList>
    </citation>
    <scope>NUCLEOTIDE SEQUENCE [LARGE SCALE GENOMIC DNA]</scope>
    <source>
        <strain evidence="9 10">176SS1-4</strain>
    </source>
</reference>
<organism evidence="9 10">
    <name type="scientific">Histidinibacterium aquaticum</name>
    <dbReference type="NCBI Taxonomy" id="2613962"/>
    <lineage>
        <taxon>Bacteria</taxon>
        <taxon>Pseudomonadati</taxon>
        <taxon>Pseudomonadota</taxon>
        <taxon>Alphaproteobacteria</taxon>
        <taxon>Rhodobacterales</taxon>
        <taxon>Paracoccaceae</taxon>
        <taxon>Histidinibacterium</taxon>
    </lineage>
</organism>
<dbReference type="Pfam" id="PF19300">
    <property type="entry name" value="BPD_transp_1_N"/>
    <property type="match status" value="1"/>
</dbReference>
<evidence type="ECO:0000256" key="4">
    <source>
        <dbReference type="ARBA" id="ARBA00022692"/>
    </source>
</evidence>
<evidence type="ECO:0000256" key="5">
    <source>
        <dbReference type="ARBA" id="ARBA00022989"/>
    </source>
</evidence>
<dbReference type="EMBL" id="VYQE01000003">
    <property type="protein sequence ID" value="KAA9007803.1"/>
    <property type="molecule type" value="Genomic_DNA"/>
</dbReference>
<dbReference type="AlphaFoldDB" id="A0A5J5GJ87"/>
<dbReference type="InterPro" id="IPR045621">
    <property type="entry name" value="BPD_transp_1_N"/>
</dbReference>
<comment type="similarity">
    <text evidence="7">Belongs to the binding-protein-dependent transport system permease family.</text>
</comment>
<evidence type="ECO:0000256" key="7">
    <source>
        <dbReference type="RuleBase" id="RU363032"/>
    </source>
</evidence>
<keyword evidence="6 7" id="KW-0472">Membrane</keyword>
<dbReference type="SUPFAM" id="SSF161098">
    <property type="entry name" value="MetI-like"/>
    <property type="match status" value="1"/>
</dbReference>
<keyword evidence="5 7" id="KW-1133">Transmembrane helix</keyword>
<protein>
    <submittedName>
        <fullName evidence="9">ABC transporter permease</fullName>
    </submittedName>
</protein>
<sequence>MGSYILKRLVSAIPVLLGITIIVFLIMAMIPGDPATAILGAYATPENVERVNRSLGLDEPMVQRYFIWLGNMLTGDFGRSYSLNRPVLDEILERFNATLILAGTSFVLCAVLGILAGVVSASRQYGFADKAITFTVLIGISIPSFFLGMMMILLFAVNLQWLPVSGMWPIYGDRTLWVLIEHLTMPALALAAVATGVVARLSRSAMLEVLRQDYIRTARAKGVPERRVIYGHALKAAMVSIIPVLGIQAGFVLSGAVYIEIVFQWPGVGRMLVNAILQRDILLVQGGVVFVAACYVLFNIAVDVAQSLLDPRIKT</sequence>
<dbReference type="RefSeq" id="WP_150445085.1">
    <property type="nucleotide sequence ID" value="NZ_VYQE01000003.1"/>
</dbReference>
<evidence type="ECO:0000313" key="9">
    <source>
        <dbReference type="EMBL" id="KAA9007803.1"/>
    </source>
</evidence>
<keyword evidence="2 7" id="KW-0813">Transport</keyword>
<evidence type="ECO:0000256" key="3">
    <source>
        <dbReference type="ARBA" id="ARBA00022475"/>
    </source>
</evidence>
<dbReference type="GO" id="GO:0005886">
    <property type="term" value="C:plasma membrane"/>
    <property type="evidence" value="ECO:0007669"/>
    <property type="project" value="UniProtKB-SubCell"/>
</dbReference>
<feature type="transmembrane region" description="Helical" evidence="7">
    <location>
        <begin position="281"/>
        <end position="302"/>
    </location>
</feature>
<evidence type="ECO:0000313" key="10">
    <source>
        <dbReference type="Proteomes" id="UP000326554"/>
    </source>
</evidence>
<feature type="transmembrane region" description="Helical" evidence="7">
    <location>
        <begin position="236"/>
        <end position="261"/>
    </location>
</feature>
<dbReference type="Pfam" id="PF00528">
    <property type="entry name" value="BPD_transp_1"/>
    <property type="match status" value="1"/>
</dbReference>
<feature type="transmembrane region" description="Helical" evidence="7">
    <location>
        <begin position="131"/>
        <end position="156"/>
    </location>
</feature>
<keyword evidence="10" id="KW-1185">Reference proteome</keyword>
<feature type="domain" description="ABC transmembrane type-1" evidence="8">
    <location>
        <begin position="95"/>
        <end position="301"/>
    </location>
</feature>
<feature type="transmembrane region" description="Helical" evidence="7">
    <location>
        <begin position="95"/>
        <end position="119"/>
    </location>
</feature>
<name>A0A5J5GJ87_9RHOB</name>
<feature type="transmembrane region" description="Helical" evidence="7">
    <location>
        <begin position="176"/>
        <end position="201"/>
    </location>
</feature>
<dbReference type="Proteomes" id="UP000326554">
    <property type="component" value="Unassembled WGS sequence"/>
</dbReference>
<comment type="subcellular location">
    <subcellularLocation>
        <location evidence="1 7">Cell membrane</location>
        <topology evidence="1 7">Multi-pass membrane protein</topology>
    </subcellularLocation>
</comment>
<dbReference type="PROSITE" id="PS50928">
    <property type="entry name" value="ABC_TM1"/>
    <property type="match status" value="1"/>
</dbReference>
<dbReference type="PANTHER" id="PTHR43163:SF6">
    <property type="entry name" value="DIPEPTIDE TRANSPORT SYSTEM PERMEASE PROTEIN DPPB-RELATED"/>
    <property type="match status" value="1"/>
</dbReference>
<evidence type="ECO:0000256" key="1">
    <source>
        <dbReference type="ARBA" id="ARBA00004651"/>
    </source>
</evidence>
<accession>A0A5J5GJ87</accession>